<dbReference type="CDD" id="cd00087">
    <property type="entry name" value="FReD"/>
    <property type="match status" value="1"/>
</dbReference>
<proteinExistence type="predicted"/>
<keyword evidence="4 7" id="KW-0175">Coiled coil</keyword>
<keyword evidence="10" id="KW-1185">Reference proteome</keyword>
<evidence type="ECO:0000256" key="3">
    <source>
        <dbReference type="ARBA" id="ARBA00022729"/>
    </source>
</evidence>
<evidence type="ECO:0000259" key="8">
    <source>
        <dbReference type="PROSITE" id="PS51406"/>
    </source>
</evidence>
<comment type="subcellular location">
    <subcellularLocation>
        <location evidence="1">Secreted</location>
    </subcellularLocation>
</comment>
<gene>
    <name evidence="9" type="ORF">DPMN_156340</name>
</gene>
<protein>
    <recommendedName>
        <fullName evidence="8">Fibrinogen C-terminal domain-containing protein</fullName>
    </recommendedName>
</protein>
<reference evidence="9" key="1">
    <citation type="journal article" date="2019" name="bioRxiv">
        <title>The Genome of the Zebra Mussel, Dreissena polymorpha: A Resource for Invasive Species Research.</title>
        <authorList>
            <person name="McCartney M.A."/>
            <person name="Auch B."/>
            <person name="Kono T."/>
            <person name="Mallez S."/>
            <person name="Zhang Y."/>
            <person name="Obille A."/>
            <person name="Becker A."/>
            <person name="Abrahante J.E."/>
            <person name="Garbe J."/>
            <person name="Badalamenti J.P."/>
            <person name="Herman A."/>
            <person name="Mangelson H."/>
            <person name="Liachko I."/>
            <person name="Sullivan S."/>
            <person name="Sone E.D."/>
            <person name="Koren S."/>
            <person name="Silverstein K.A.T."/>
            <person name="Beckman K.B."/>
            <person name="Gohl D.M."/>
        </authorList>
    </citation>
    <scope>NUCLEOTIDE SEQUENCE</scope>
    <source>
        <strain evidence="9">Duluth1</strain>
        <tissue evidence="9">Whole animal</tissue>
    </source>
</reference>
<dbReference type="InterPro" id="IPR036056">
    <property type="entry name" value="Fibrinogen-like_C"/>
</dbReference>
<dbReference type="PANTHER" id="PTHR47221">
    <property type="entry name" value="FIBRINOGEN ALPHA CHAIN"/>
    <property type="match status" value="1"/>
</dbReference>
<accession>A0A9D4FQJ6</accession>
<keyword evidence="2" id="KW-0964">Secreted</keyword>
<keyword evidence="3" id="KW-0732">Signal</keyword>
<dbReference type="InterPro" id="IPR037579">
    <property type="entry name" value="FIB_ANG-like"/>
</dbReference>
<dbReference type="Proteomes" id="UP000828390">
    <property type="component" value="Unassembled WGS sequence"/>
</dbReference>
<dbReference type="PANTHER" id="PTHR47221:SF6">
    <property type="entry name" value="FIBRINOGEN ALPHA CHAIN"/>
    <property type="match status" value="1"/>
</dbReference>
<dbReference type="Gene3D" id="4.10.530.10">
    <property type="entry name" value="Gamma-fibrinogen Carboxyl Terminal Fragment, domain 2"/>
    <property type="match status" value="1"/>
</dbReference>
<evidence type="ECO:0000313" key="10">
    <source>
        <dbReference type="Proteomes" id="UP000828390"/>
    </source>
</evidence>
<feature type="domain" description="Fibrinogen C-terminal" evidence="8">
    <location>
        <begin position="260"/>
        <end position="477"/>
    </location>
</feature>
<dbReference type="Gene3D" id="3.90.215.10">
    <property type="entry name" value="Gamma Fibrinogen, chain A, domain 1"/>
    <property type="match status" value="1"/>
</dbReference>
<reference evidence="9" key="2">
    <citation type="submission" date="2020-11" db="EMBL/GenBank/DDBJ databases">
        <authorList>
            <person name="McCartney M.A."/>
            <person name="Auch B."/>
            <person name="Kono T."/>
            <person name="Mallez S."/>
            <person name="Becker A."/>
            <person name="Gohl D.M."/>
            <person name="Silverstein K.A.T."/>
            <person name="Koren S."/>
            <person name="Bechman K.B."/>
            <person name="Herman A."/>
            <person name="Abrahante J.E."/>
            <person name="Garbe J."/>
        </authorList>
    </citation>
    <scope>NUCLEOTIDE SEQUENCE</scope>
    <source>
        <strain evidence="9">Duluth1</strain>
        <tissue evidence="9">Whole animal</tissue>
    </source>
</reference>
<name>A0A9D4FQJ6_DREPO</name>
<keyword evidence="5" id="KW-1015">Disulfide bond</keyword>
<dbReference type="GO" id="GO:0005576">
    <property type="term" value="C:extracellular region"/>
    <property type="evidence" value="ECO:0007669"/>
    <property type="project" value="UniProtKB-SubCell"/>
</dbReference>
<evidence type="ECO:0000256" key="6">
    <source>
        <dbReference type="ARBA" id="ARBA00023180"/>
    </source>
</evidence>
<keyword evidence="6" id="KW-0325">Glycoprotein</keyword>
<organism evidence="9 10">
    <name type="scientific">Dreissena polymorpha</name>
    <name type="common">Zebra mussel</name>
    <name type="synonym">Mytilus polymorpha</name>
    <dbReference type="NCBI Taxonomy" id="45954"/>
    <lineage>
        <taxon>Eukaryota</taxon>
        <taxon>Metazoa</taxon>
        <taxon>Spiralia</taxon>
        <taxon>Lophotrochozoa</taxon>
        <taxon>Mollusca</taxon>
        <taxon>Bivalvia</taxon>
        <taxon>Autobranchia</taxon>
        <taxon>Heteroconchia</taxon>
        <taxon>Euheterodonta</taxon>
        <taxon>Imparidentia</taxon>
        <taxon>Neoheterodontei</taxon>
        <taxon>Myida</taxon>
        <taxon>Dreissenoidea</taxon>
        <taxon>Dreissenidae</taxon>
        <taxon>Dreissena</taxon>
    </lineage>
</organism>
<dbReference type="EMBL" id="JAIWYP010000007">
    <property type="protein sequence ID" value="KAH3802662.1"/>
    <property type="molecule type" value="Genomic_DNA"/>
</dbReference>
<dbReference type="SUPFAM" id="SSF56496">
    <property type="entry name" value="Fibrinogen C-terminal domain-like"/>
    <property type="match status" value="1"/>
</dbReference>
<dbReference type="InterPro" id="IPR014716">
    <property type="entry name" value="Fibrinogen_a/b/g_C_1"/>
</dbReference>
<evidence type="ECO:0000256" key="5">
    <source>
        <dbReference type="ARBA" id="ARBA00023157"/>
    </source>
</evidence>
<dbReference type="Pfam" id="PF00147">
    <property type="entry name" value="Fibrinogen_C"/>
    <property type="match status" value="1"/>
</dbReference>
<evidence type="ECO:0000313" key="9">
    <source>
        <dbReference type="EMBL" id="KAH3802662.1"/>
    </source>
</evidence>
<dbReference type="PROSITE" id="PS51406">
    <property type="entry name" value="FIBRINOGEN_C_2"/>
    <property type="match status" value="1"/>
</dbReference>
<evidence type="ECO:0000256" key="2">
    <source>
        <dbReference type="ARBA" id="ARBA00022525"/>
    </source>
</evidence>
<dbReference type="InterPro" id="IPR002181">
    <property type="entry name" value="Fibrinogen_a/b/g_C_dom"/>
</dbReference>
<evidence type="ECO:0000256" key="7">
    <source>
        <dbReference type="SAM" id="Coils"/>
    </source>
</evidence>
<evidence type="ECO:0000256" key="1">
    <source>
        <dbReference type="ARBA" id="ARBA00004613"/>
    </source>
</evidence>
<evidence type="ECO:0000256" key="4">
    <source>
        <dbReference type="ARBA" id="ARBA00023054"/>
    </source>
</evidence>
<sequence length="477" mass="55734">MIRRLDRLEDDVFKIRDDLHDLRKDLKEERELLRGDISTLFNMLTESSGQVDRNQIEEVSKAQQGSCNCEATLSQFENVINAFNREKSENIRLRKEFNEMRKQHDDFYLRFNNAERKIRSEIDTVKNETIAGFSATQKQVHDIQKDYQSENITLRKTFNEMKKQHDDFDSRLKSAERKLRSDIHKNENETKADITATQKLLHTIQSDTRAYCDDRFIHLNESLKNRSLNTLQELFRITSDIAILKTSNEILKNVSDDIIRRQNKYPNSCDGVAVSGEYIINPYGMKVYCDVDFNNKGWMVIQRRMDGSVNFNRTWSDYKAGFGELRGEVWFGNEKIYQLTKDNPRELMIEMETFNGTKRYALYSKFYVSSESKKYQLYAAGYTGDAGDGLATTDSRASSFVHTGQSFSTFDADNDLNSNFCCACTWGGGWWYQSCYTVHLNGKYFKEHETVPTWEGINWFYFTGSNTSLKFVQMKIH</sequence>
<comment type="caution">
    <text evidence="9">The sequence shown here is derived from an EMBL/GenBank/DDBJ whole genome shotgun (WGS) entry which is preliminary data.</text>
</comment>
<dbReference type="SMART" id="SM00186">
    <property type="entry name" value="FBG"/>
    <property type="match status" value="1"/>
</dbReference>
<dbReference type="AlphaFoldDB" id="A0A9D4FQJ6"/>
<feature type="coiled-coil region" evidence="7">
    <location>
        <begin position="5"/>
        <end position="36"/>
    </location>
</feature>